<dbReference type="GO" id="GO:0007411">
    <property type="term" value="P:axon guidance"/>
    <property type="evidence" value="ECO:0007669"/>
    <property type="project" value="TreeGrafter"/>
</dbReference>
<protein>
    <submittedName>
        <fullName evidence="11">Sema domain-containing protein</fullName>
    </submittedName>
</protein>
<dbReference type="GO" id="GO:0030335">
    <property type="term" value="P:positive regulation of cell migration"/>
    <property type="evidence" value="ECO:0007669"/>
    <property type="project" value="TreeGrafter"/>
</dbReference>
<dbReference type="Gene3D" id="2.130.10.10">
    <property type="entry name" value="YVTN repeat-like/Quinoprotein amine dehydrogenase"/>
    <property type="match status" value="1"/>
</dbReference>
<evidence type="ECO:0000259" key="9">
    <source>
        <dbReference type="PROSITE" id="PS51004"/>
    </source>
</evidence>
<dbReference type="InterPro" id="IPR002165">
    <property type="entry name" value="Plexin_repeat"/>
</dbReference>
<evidence type="ECO:0000256" key="5">
    <source>
        <dbReference type="ARBA" id="ARBA00023180"/>
    </source>
</evidence>
<evidence type="ECO:0000313" key="11">
    <source>
        <dbReference type="WBParaSite" id="Pan_g1602.t1"/>
    </source>
</evidence>
<keyword evidence="5" id="KW-0325">Glycoprotein</keyword>
<evidence type="ECO:0000256" key="6">
    <source>
        <dbReference type="PROSITE-ProRule" id="PRU00352"/>
    </source>
</evidence>
<keyword evidence="4" id="KW-1015">Disulfide bond</keyword>
<dbReference type="GO" id="GO:0005886">
    <property type="term" value="C:plasma membrane"/>
    <property type="evidence" value="ECO:0007669"/>
    <property type="project" value="TreeGrafter"/>
</dbReference>
<dbReference type="PANTHER" id="PTHR11036:SF127">
    <property type="entry name" value="SEMAPHORIN-1A"/>
    <property type="match status" value="1"/>
</dbReference>
<dbReference type="AlphaFoldDB" id="A0A7E4V448"/>
<sequence length="794" mass="87929">MQALVSVLPRGISHRAAYTIAVFISVSCVVAAFSPSIDLRTDANIASFGNDEKVDYFRLLEVDGSHLIVGAADNVFNMTIIRDGNTIRIVNSSHYFWAPTSETTKDCKQKALDQDDCHNFIRVLAMDKHTGHLLVCGTNAYKPLCRILDAKGDKKVRREFSGIGSAPLEPRHNTSFLLDGDYLYSATISDFTGADSLIFRRNINSDKNGIRTERNNLKQLNKPQFAGRIATNEHVYFFFRERTPKVESVDSFGTNGLYSRVARVCKNDAGGPEYFSNEWATFVKAQLNCSLPGAKQFFFDQIVSISNIIEVPTEIGIRRLVYATFVSDYDFLSHSVICAFDVDEIDRLFTKSDFLVSDSTKSAYYRKPREDSSLVGTCPEGTNNLTRDQMLTLKATPLMADLVPNMFKQAVGIYQGSDHYNQIAILPEVRLPEHDHRVDVLYVGTDQGNIIKFVSLRGTPRENQLADPLVKVSVMKVANAPIRRLLIFNNQYVVALTDRKVTAMPLAQCDKLTSCKACVEARDPHCGWHRHERKCVMHNSTAGLFLQDVLNGESSACKDFEAAAVLSAPVESPKSSMKLAPILSPIEKVNKTGPSQFKKHVSMPNCECADSPDLSNCPCATPGDIYASLRSSDPSNAESIEQAVTPGWHFPQWLLITILLVQLLIIIGLVVFFLWMKSKSKSAKSNVTSRPILAYDNGSPGISTRSTMGTLSSKTTTISPHPVPFTYGGSIPPETMNYEPFQHIHIDTQSEGYQSDSLGSKSGSDVASQMVGSSKPFRPTPRDMLNSVSRIDHH</sequence>
<evidence type="ECO:0000256" key="4">
    <source>
        <dbReference type="ARBA" id="ARBA00023157"/>
    </source>
</evidence>
<dbReference type="Gene3D" id="3.30.1680.10">
    <property type="entry name" value="ligand-binding face of the semaphorins, domain 2"/>
    <property type="match status" value="1"/>
</dbReference>
<evidence type="ECO:0000256" key="8">
    <source>
        <dbReference type="SAM" id="Phobius"/>
    </source>
</evidence>
<dbReference type="SUPFAM" id="SSF101912">
    <property type="entry name" value="Sema domain"/>
    <property type="match status" value="1"/>
</dbReference>
<reference evidence="10" key="1">
    <citation type="journal article" date="2013" name="Genetics">
        <title>The draft genome and transcriptome of Panagrellus redivivus are shaped by the harsh demands of a free-living lifestyle.</title>
        <authorList>
            <person name="Srinivasan J."/>
            <person name="Dillman A.R."/>
            <person name="Macchietto M.G."/>
            <person name="Heikkinen L."/>
            <person name="Lakso M."/>
            <person name="Fracchia K.M."/>
            <person name="Antoshechkin I."/>
            <person name="Mortazavi A."/>
            <person name="Wong G."/>
            <person name="Sternberg P.W."/>
        </authorList>
    </citation>
    <scope>NUCLEOTIDE SEQUENCE [LARGE SCALE GENOMIC DNA]</scope>
    <source>
        <strain evidence="10">MT8872</strain>
    </source>
</reference>
<evidence type="ECO:0000256" key="3">
    <source>
        <dbReference type="ARBA" id="ARBA00023136"/>
    </source>
</evidence>
<dbReference type="InterPro" id="IPR015943">
    <property type="entry name" value="WD40/YVTN_repeat-like_dom_sf"/>
</dbReference>
<comment type="caution">
    <text evidence="6">Lacks conserved residue(s) required for the propagation of feature annotation.</text>
</comment>
<dbReference type="GO" id="GO:0071526">
    <property type="term" value="P:semaphorin-plexin signaling pathway"/>
    <property type="evidence" value="ECO:0007669"/>
    <property type="project" value="TreeGrafter"/>
</dbReference>
<dbReference type="SMART" id="SM00630">
    <property type="entry name" value="Sema"/>
    <property type="match status" value="1"/>
</dbReference>
<evidence type="ECO:0000313" key="10">
    <source>
        <dbReference type="Proteomes" id="UP000492821"/>
    </source>
</evidence>
<keyword evidence="2" id="KW-0524">Neurogenesis</keyword>
<dbReference type="InterPro" id="IPR036352">
    <property type="entry name" value="Semap_dom_sf"/>
</dbReference>
<dbReference type="SMART" id="SM00423">
    <property type="entry name" value="PSI"/>
    <property type="match status" value="1"/>
</dbReference>
<feature type="domain" description="Sema" evidence="9">
    <location>
        <begin position="29"/>
        <end position="506"/>
    </location>
</feature>
<accession>A0A7E4V448</accession>
<dbReference type="InterPro" id="IPR001627">
    <property type="entry name" value="Semap_dom"/>
</dbReference>
<keyword evidence="10" id="KW-1185">Reference proteome</keyword>
<feature type="transmembrane region" description="Helical" evidence="8">
    <location>
        <begin position="653"/>
        <end position="675"/>
    </location>
</feature>
<name>A0A7E4V448_PANRE</name>
<reference evidence="11" key="2">
    <citation type="submission" date="2020-10" db="UniProtKB">
        <authorList>
            <consortium name="WormBaseParasite"/>
        </authorList>
    </citation>
    <scope>IDENTIFICATION</scope>
</reference>
<dbReference type="InterPro" id="IPR016201">
    <property type="entry name" value="PSI"/>
</dbReference>
<feature type="compositionally biased region" description="Polar residues" evidence="7">
    <location>
        <begin position="752"/>
        <end position="772"/>
    </location>
</feature>
<dbReference type="GO" id="GO:0030215">
    <property type="term" value="F:semaphorin receptor binding"/>
    <property type="evidence" value="ECO:0007669"/>
    <property type="project" value="InterPro"/>
</dbReference>
<evidence type="ECO:0000256" key="2">
    <source>
        <dbReference type="ARBA" id="ARBA00022902"/>
    </source>
</evidence>
<dbReference type="Proteomes" id="UP000492821">
    <property type="component" value="Unassembled WGS sequence"/>
</dbReference>
<dbReference type="PANTHER" id="PTHR11036">
    <property type="entry name" value="SEMAPHORIN"/>
    <property type="match status" value="1"/>
</dbReference>
<dbReference type="PROSITE" id="PS51004">
    <property type="entry name" value="SEMA"/>
    <property type="match status" value="1"/>
</dbReference>
<comment type="subcellular location">
    <subcellularLocation>
        <location evidence="1">Membrane</location>
    </subcellularLocation>
</comment>
<evidence type="ECO:0000256" key="7">
    <source>
        <dbReference type="SAM" id="MobiDB-lite"/>
    </source>
</evidence>
<keyword evidence="8" id="KW-1133">Transmembrane helix</keyword>
<dbReference type="Pfam" id="PF01437">
    <property type="entry name" value="PSI"/>
    <property type="match status" value="1"/>
</dbReference>
<feature type="region of interest" description="Disordered" evidence="7">
    <location>
        <begin position="752"/>
        <end position="794"/>
    </location>
</feature>
<keyword evidence="3 8" id="KW-0472">Membrane</keyword>
<dbReference type="Pfam" id="PF01403">
    <property type="entry name" value="Sema"/>
    <property type="match status" value="1"/>
</dbReference>
<dbReference type="GO" id="GO:0045499">
    <property type="term" value="F:chemorepellent activity"/>
    <property type="evidence" value="ECO:0007669"/>
    <property type="project" value="TreeGrafter"/>
</dbReference>
<keyword evidence="8" id="KW-0812">Transmembrane</keyword>
<evidence type="ECO:0000256" key="1">
    <source>
        <dbReference type="ARBA" id="ARBA00004370"/>
    </source>
</evidence>
<organism evidence="10 11">
    <name type="scientific">Panagrellus redivivus</name>
    <name type="common">Microworm</name>
    <dbReference type="NCBI Taxonomy" id="6233"/>
    <lineage>
        <taxon>Eukaryota</taxon>
        <taxon>Metazoa</taxon>
        <taxon>Ecdysozoa</taxon>
        <taxon>Nematoda</taxon>
        <taxon>Chromadorea</taxon>
        <taxon>Rhabditida</taxon>
        <taxon>Tylenchina</taxon>
        <taxon>Panagrolaimomorpha</taxon>
        <taxon>Panagrolaimoidea</taxon>
        <taxon>Panagrolaimidae</taxon>
        <taxon>Panagrellus</taxon>
    </lineage>
</organism>
<proteinExistence type="predicted"/>
<dbReference type="InterPro" id="IPR027231">
    <property type="entry name" value="Semaphorin"/>
</dbReference>
<dbReference type="WBParaSite" id="Pan_g1602.t1">
    <property type="protein sequence ID" value="Pan_g1602.t1"/>
    <property type="gene ID" value="Pan_g1602"/>
</dbReference>
<dbReference type="SUPFAM" id="SSF103575">
    <property type="entry name" value="Plexin repeat"/>
    <property type="match status" value="1"/>
</dbReference>